<dbReference type="EMBL" id="JACHLI010000007">
    <property type="protein sequence ID" value="MBB4863490.1"/>
    <property type="molecule type" value="Genomic_DNA"/>
</dbReference>
<sequence length="125" mass="14304">MAWPRIKKTSTRDLLRAEHRPHVPRGSAWLSRSMAVLVVLGLLVLAGIWMLRSQSDTQVREQAQELVALHAQIAQLTADLEEKRLQVEEDHANGEQLMRRIDAMSAEIKKLKTELAFFRQQKPGK</sequence>
<keyword evidence="2" id="KW-1133">Transmembrane helix</keyword>
<name>A0A7W7KJ80_PSENT</name>
<dbReference type="GO" id="GO:0016787">
    <property type="term" value="F:hydrolase activity"/>
    <property type="evidence" value="ECO:0007669"/>
    <property type="project" value="UniProtKB-KW"/>
</dbReference>
<proteinExistence type="predicted"/>
<feature type="transmembrane region" description="Helical" evidence="2">
    <location>
        <begin position="29"/>
        <end position="51"/>
    </location>
</feature>
<comment type="caution">
    <text evidence="3">The sequence shown here is derived from an EMBL/GenBank/DDBJ whole genome shotgun (WGS) entry which is preliminary data.</text>
</comment>
<protein>
    <submittedName>
        <fullName evidence="3">Peptidoglycan hydrolase CwlO-like protein</fullName>
    </submittedName>
</protein>
<reference evidence="3 4" key="1">
    <citation type="submission" date="2020-08" db="EMBL/GenBank/DDBJ databases">
        <title>Functional genomics of gut bacteria from endangered species of beetles.</title>
        <authorList>
            <person name="Carlos-Shanley C."/>
        </authorList>
    </citation>
    <scope>NUCLEOTIDE SEQUENCE [LARGE SCALE GENOMIC DNA]</scope>
    <source>
        <strain evidence="3 4">S00179</strain>
    </source>
</reference>
<dbReference type="AlphaFoldDB" id="A0A7W7KJ80"/>
<keyword evidence="3" id="KW-0378">Hydrolase</keyword>
<evidence type="ECO:0000256" key="2">
    <source>
        <dbReference type="SAM" id="Phobius"/>
    </source>
</evidence>
<gene>
    <name evidence="3" type="ORF">HNP46_002337</name>
</gene>
<keyword evidence="2" id="KW-0472">Membrane</keyword>
<feature type="coiled-coil region" evidence="1">
    <location>
        <begin position="59"/>
        <end position="121"/>
    </location>
</feature>
<dbReference type="Proteomes" id="UP000566995">
    <property type="component" value="Unassembled WGS sequence"/>
</dbReference>
<evidence type="ECO:0000313" key="4">
    <source>
        <dbReference type="Proteomes" id="UP000566995"/>
    </source>
</evidence>
<organism evidence="3 4">
    <name type="scientific">Pseudomonas nitroreducens</name>
    <dbReference type="NCBI Taxonomy" id="46680"/>
    <lineage>
        <taxon>Bacteria</taxon>
        <taxon>Pseudomonadati</taxon>
        <taxon>Pseudomonadota</taxon>
        <taxon>Gammaproteobacteria</taxon>
        <taxon>Pseudomonadales</taxon>
        <taxon>Pseudomonadaceae</taxon>
        <taxon>Pseudomonas</taxon>
    </lineage>
</organism>
<evidence type="ECO:0000256" key="1">
    <source>
        <dbReference type="SAM" id="Coils"/>
    </source>
</evidence>
<keyword evidence="2" id="KW-0812">Transmembrane</keyword>
<keyword evidence="1" id="KW-0175">Coiled coil</keyword>
<accession>A0A7W7KJ80</accession>
<dbReference type="RefSeq" id="WP_260403150.1">
    <property type="nucleotide sequence ID" value="NZ_JACHLI010000007.1"/>
</dbReference>
<evidence type="ECO:0000313" key="3">
    <source>
        <dbReference type="EMBL" id="MBB4863490.1"/>
    </source>
</evidence>